<proteinExistence type="inferred from homology"/>
<dbReference type="EMBL" id="CP110257">
    <property type="protein sequence ID" value="UZD55733.1"/>
    <property type="molecule type" value="Genomic_DNA"/>
</dbReference>
<feature type="domain" description="Flagellar assembly protein FliH/Type III secretion system HrpE" evidence="10">
    <location>
        <begin position="93"/>
        <end position="217"/>
    </location>
</feature>
<keyword evidence="12" id="KW-1185">Reference proteome</keyword>
<sequence length="240" mass="25919">MTASSKNTAARTLYSRFIPREELHSFSAWTPGSLDGADSAAQARPEEAAPTPEAAAALLTEQLREARQAGYKDGYRDGLAALDNFKQSYAAQVTAQVGQVVASFQAQLDALQQDLASSLAQVAADIARQVVRTELTTQPQLIEQVAHEALGLLVHSARHIRIRVHPDDHQLLVEQGQLDIEARHARLLPDPGVHRGGCIVESDIGLIDASIETRWRHTVAALGQTSSWAGEPPSTPEEQA</sequence>
<evidence type="ECO:0000313" key="12">
    <source>
        <dbReference type="Proteomes" id="UP001163266"/>
    </source>
</evidence>
<evidence type="ECO:0000313" key="11">
    <source>
        <dbReference type="EMBL" id="UZD55733.1"/>
    </source>
</evidence>
<keyword evidence="8" id="KW-0653">Protein transport</keyword>
<evidence type="ECO:0000259" key="10">
    <source>
        <dbReference type="Pfam" id="PF02108"/>
    </source>
</evidence>
<evidence type="ECO:0000256" key="1">
    <source>
        <dbReference type="ARBA" id="ARBA00003041"/>
    </source>
</evidence>
<dbReference type="RefSeq" id="WP_264893487.1">
    <property type="nucleotide sequence ID" value="NZ_CP110257.1"/>
</dbReference>
<gene>
    <name evidence="11" type="ORF">OMP39_03915</name>
</gene>
<dbReference type="InterPro" id="IPR000563">
    <property type="entry name" value="Flag_FliH"/>
</dbReference>
<reference evidence="11" key="1">
    <citation type="submission" date="2022-10" db="EMBL/GenBank/DDBJ databases">
        <title>Complete genome sequence of Schlegelella aquatica LMG 23380.</title>
        <authorList>
            <person name="Musilova J."/>
            <person name="Kourilova X."/>
            <person name="Bezdicek M."/>
            <person name="Hermankova K."/>
            <person name="Obruca S."/>
            <person name="Sedlar K."/>
        </authorList>
    </citation>
    <scope>NUCLEOTIDE SEQUENCE</scope>
    <source>
        <strain evidence="11">LMG 23380</strain>
    </source>
</reference>
<dbReference type="PANTHER" id="PTHR34982:SF1">
    <property type="entry name" value="FLAGELLAR ASSEMBLY PROTEIN FLIH"/>
    <property type="match status" value="1"/>
</dbReference>
<dbReference type="InterPro" id="IPR051472">
    <property type="entry name" value="T3SS_Stator/FliH"/>
</dbReference>
<dbReference type="PRINTS" id="PR01003">
    <property type="entry name" value="FLGFLIH"/>
</dbReference>
<keyword evidence="6" id="KW-0963">Cytoplasm</keyword>
<accession>A0ABY6MUP6</accession>
<evidence type="ECO:0000256" key="6">
    <source>
        <dbReference type="ARBA" id="ARBA00022490"/>
    </source>
</evidence>
<evidence type="ECO:0000256" key="3">
    <source>
        <dbReference type="ARBA" id="ARBA00006602"/>
    </source>
</evidence>
<dbReference type="PANTHER" id="PTHR34982">
    <property type="entry name" value="YOP PROTEINS TRANSLOCATION PROTEIN L"/>
    <property type="match status" value="1"/>
</dbReference>
<dbReference type="InterPro" id="IPR018035">
    <property type="entry name" value="Flagellar_FliH/T3SS_HrpE"/>
</dbReference>
<comment type="function">
    <text evidence="1">Needed for flagellar regrowth and assembly.</text>
</comment>
<evidence type="ECO:0000256" key="8">
    <source>
        <dbReference type="ARBA" id="ARBA00022927"/>
    </source>
</evidence>
<keyword evidence="5" id="KW-0813">Transport</keyword>
<evidence type="ECO:0000256" key="4">
    <source>
        <dbReference type="ARBA" id="ARBA00016507"/>
    </source>
</evidence>
<organism evidence="11 12">
    <name type="scientific">Caldimonas aquatica</name>
    <dbReference type="NCBI Taxonomy" id="376175"/>
    <lineage>
        <taxon>Bacteria</taxon>
        <taxon>Pseudomonadati</taxon>
        <taxon>Pseudomonadota</taxon>
        <taxon>Betaproteobacteria</taxon>
        <taxon>Burkholderiales</taxon>
        <taxon>Sphaerotilaceae</taxon>
        <taxon>Caldimonas</taxon>
    </lineage>
</organism>
<evidence type="ECO:0000256" key="7">
    <source>
        <dbReference type="ARBA" id="ARBA00022795"/>
    </source>
</evidence>
<keyword evidence="9" id="KW-1006">Bacterial flagellum protein export</keyword>
<evidence type="ECO:0000256" key="5">
    <source>
        <dbReference type="ARBA" id="ARBA00022448"/>
    </source>
</evidence>
<keyword evidence="7" id="KW-1005">Bacterial flagellum biogenesis</keyword>
<evidence type="ECO:0000256" key="2">
    <source>
        <dbReference type="ARBA" id="ARBA00004496"/>
    </source>
</evidence>
<protein>
    <recommendedName>
        <fullName evidence="4">Flagellar assembly protein FliH</fullName>
    </recommendedName>
</protein>
<evidence type="ECO:0000256" key="9">
    <source>
        <dbReference type="ARBA" id="ARBA00023225"/>
    </source>
</evidence>
<comment type="subcellular location">
    <subcellularLocation>
        <location evidence="2">Cytoplasm</location>
    </subcellularLocation>
</comment>
<name>A0ABY6MUP6_9BURK</name>
<dbReference type="Pfam" id="PF02108">
    <property type="entry name" value="FliH"/>
    <property type="match status" value="1"/>
</dbReference>
<dbReference type="Proteomes" id="UP001163266">
    <property type="component" value="Chromosome"/>
</dbReference>
<comment type="similarity">
    <text evidence="3">Belongs to the FliH family.</text>
</comment>